<evidence type="ECO:0000256" key="1">
    <source>
        <dbReference type="SAM" id="SignalP"/>
    </source>
</evidence>
<dbReference type="InterPro" id="IPR036179">
    <property type="entry name" value="Ig-like_dom_sf"/>
</dbReference>
<comment type="caution">
    <text evidence="2">The sequence shown here is derived from an EMBL/GenBank/DDBJ whole genome shotgun (WGS) entry which is preliminary data.</text>
</comment>
<dbReference type="AlphaFoldDB" id="A0AAE0TG43"/>
<reference evidence="2" key="3">
    <citation type="submission" date="2023-05" db="EMBL/GenBank/DDBJ databases">
        <authorList>
            <person name="Smith C.H."/>
        </authorList>
    </citation>
    <scope>NUCLEOTIDE SEQUENCE</scope>
    <source>
        <strain evidence="2">CHS0354</strain>
        <tissue evidence="2">Mantle</tissue>
    </source>
</reference>
<feature type="signal peptide" evidence="1">
    <location>
        <begin position="1"/>
        <end position="21"/>
    </location>
</feature>
<organism evidence="2 3">
    <name type="scientific">Potamilus streckersoni</name>
    <dbReference type="NCBI Taxonomy" id="2493646"/>
    <lineage>
        <taxon>Eukaryota</taxon>
        <taxon>Metazoa</taxon>
        <taxon>Spiralia</taxon>
        <taxon>Lophotrochozoa</taxon>
        <taxon>Mollusca</taxon>
        <taxon>Bivalvia</taxon>
        <taxon>Autobranchia</taxon>
        <taxon>Heteroconchia</taxon>
        <taxon>Palaeoheterodonta</taxon>
        <taxon>Unionida</taxon>
        <taxon>Unionoidea</taxon>
        <taxon>Unionidae</taxon>
        <taxon>Ambleminae</taxon>
        <taxon>Lampsilini</taxon>
        <taxon>Potamilus</taxon>
    </lineage>
</organism>
<sequence>MAVLFITVTLLLTGIWNSCEAVFQSFGVVGGVAFMNWTISDLDVDTNRFVRNPFDNGSLLVFFSGEINPNIFDKRVSYSGDISRGIISFTLSGLTPLEAGIYKYMISTGMGNIYAGSQELVIVAVGVRGGDTWMSWRITDTSTSDFRLVKSPNDTTVLAYLTGSYTALVPPFYSNRLTDIGNLSHGIVSYRLTNVTAADVG</sequence>
<protein>
    <submittedName>
        <fullName evidence="2">Uncharacterized protein</fullName>
    </submittedName>
</protein>
<dbReference type="EMBL" id="JAEAOA010001145">
    <property type="protein sequence ID" value="KAK3609053.1"/>
    <property type="molecule type" value="Genomic_DNA"/>
</dbReference>
<dbReference type="Proteomes" id="UP001195483">
    <property type="component" value="Unassembled WGS sequence"/>
</dbReference>
<evidence type="ECO:0000313" key="3">
    <source>
        <dbReference type="Proteomes" id="UP001195483"/>
    </source>
</evidence>
<accession>A0AAE0TG43</accession>
<dbReference type="SUPFAM" id="SSF48726">
    <property type="entry name" value="Immunoglobulin"/>
    <property type="match status" value="1"/>
</dbReference>
<reference evidence="2" key="1">
    <citation type="journal article" date="2021" name="Genome Biol. Evol.">
        <title>A High-Quality Reference Genome for a Parasitic Bivalve with Doubly Uniparental Inheritance (Bivalvia: Unionida).</title>
        <authorList>
            <person name="Smith C.H."/>
        </authorList>
    </citation>
    <scope>NUCLEOTIDE SEQUENCE</scope>
    <source>
        <strain evidence="2">CHS0354</strain>
    </source>
</reference>
<feature type="chain" id="PRO_5041922454" evidence="1">
    <location>
        <begin position="22"/>
        <end position="201"/>
    </location>
</feature>
<evidence type="ECO:0000313" key="2">
    <source>
        <dbReference type="EMBL" id="KAK3609053.1"/>
    </source>
</evidence>
<reference evidence="2" key="2">
    <citation type="journal article" date="2021" name="Genome Biol. Evol.">
        <title>Developing a high-quality reference genome for a parasitic bivalve with doubly uniparental inheritance (Bivalvia: Unionida).</title>
        <authorList>
            <person name="Smith C.H."/>
        </authorList>
    </citation>
    <scope>NUCLEOTIDE SEQUENCE</scope>
    <source>
        <strain evidence="2">CHS0354</strain>
        <tissue evidence="2">Mantle</tissue>
    </source>
</reference>
<gene>
    <name evidence="2" type="ORF">CHS0354_018606</name>
</gene>
<keyword evidence="1" id="KW-0732">Signal</keyword>
<keyword evidence="3" id="KW-1185">Reference proteome</keyword>
<proteinExistence type="predicted"/>
<name>A0AAE0TG43_9BIVA</name>